<feature type="domain" description="DhaK" evidence="6">
    <location>
        <begin position="7"/>
        <end position="331"/>
    </location>
</feature>
<keyword evidence="3 7" id="KW-0418">Kinase</keyword>
<dbReference type="Pfam" id="PF02733">
    <property type="entry name" value="Dak1"/>
    <property type="match status" value="1"/>
</dbReference>
<dbReference type="PANTHER" id="PTHR28629:SF4">
    <property type="entry name" value="TRIOKINASE_FMN CYCLASE"/>
    <property type="match status" value="1"/>
</dbReference>
<dbReference type="Pfam" id="PF02734">
    <property type="entry name" value="Dak2"/>
    <property type="match status" value="1"/>
</dbReference>
<dbReference type="PROSITE" id="PS51481">
    <property type="entry name" value="DHAK"/>
    <property type="match status" value="1"/>
</dbReference>
<dbReference type="SUPFAM" id="SSF101473">
    <property type="entry name" value="DhaL-like"/>
    <property type="match status" value="1"/>
</dbReference>
<dbReference type="EC" id="2.7.1.121" evidence="7"/>
<comment type="caution">
    <text evidence="7">The sequence shown here is derived from an EMBL/GenBank/DDBJ whole genome shotgun (WGS) entry which is preliminary data.</text>
</comment>
<evidence type="ECO:0000256" key="3">
    <source>
        <dbReference type="ARBA" id="ARBA00022777"/>
    </source>
</evidence>
<dbReference type="InterPro" id="IPR036117">
    <property type="entry name" value="DhaL_dom_sf"/>
</dbReference>
<dbReference type="PROSITE" id="PS51480">
    <property type="entry name" value="DHAL"/>
    <property type="match status" value="1"/>
</dbReference>
<keyword evidence="1 7" id="KW-0808">Transferase</keyword>
<gene>
    <name evidence="7" type="primary">dhaK</name>
    <name evidence="7" type="ORF">IOD40_15300</name>
</gene>
<dbReference type="EMBL" id="JADGMQ010000012">
    <property type="protein sequence ID" value="MBI1622027.1"/>
    <property type="molecule type" value="Genomic_DNA"/>
</dbReference>
<dbReference type="Gene3D" id="1.25.40.340">
    <property type="match status" value="1"/>
</dbReference>
<evidence type="ECO:0000259" key="6">
    <source>
        <dbReference type="PROSITE" id="PS51481"/>
    </source>
</evidence>
<dbReference type="PANTHER" id="PTHR28629">
    <property type="entry name" value="TRIOKINASE/FMN CYCLASE"/>
    <property type="match status" value="1"/>
</dbReference>
<sequence length="558" mass="55925">MKKLINAVKDVVPQALAGLVATTNGLRLVDGTTIVVRADAAEFAASGKVALISGGGSGHEPAHAGYVGQGMLTAAVAGDVFASPSTDAVLTAIRAVAGPGGVLLIVKNYTGDRLNFGLAAQIARGEGIRTDIVIVDDDSALGSAEKTAGRRGIAGTVLIHKIAGAAAEAGLSLDEVKARAQAAASVTGSMGVALSPCIVPAAGTPNFELGENEIELGLGIHGEAGLARVPHSTSVELSRRLIETIVADRGLKAGDRVALLVNNLGSTPPMEVSIVAGDALAACASLGLKVERVWAGTFLTAIDMAGISLSLMLLDDERLASLDAPTNAPAWMRPGLLQGETLPAPQLPQAPAASGQTDPAVLSALMAGCKALIDAEPELTRMDQIVGDGDIGRSLAGGSEALIAERDVLAQLEGAAFWRHVGAVVRRSTGGTSGPLYAILAIGAANALEGTDGDAGSLLGAAFAGGVQALQELGGAMPGDRTMVDALVPAMNALAEAGSPAERLEAAAKAAREGAEATCNLAARRGRSSYVGDRVIGHPDPGAVAVAIWLEAAAASTR</sequence>
<evidence type="ECO:0000256" key="2">
    <source>
        <dbReference type="ARBA" id="ARBA00022741"/>
    </source>
</evidence>
<evidence type="ECO:0000259" key="5">
    <source>
        <dbReference type="PROSITE" id="PS51480"/>
    </source>
</evidence>
<keyword evidence="8" id="KW-1185">Reference proteome</keyword>
<keyword evidence="2" id="KW-0547">Nucleotide-binding</keyword>
<dbReference type="InterPro" id="IPR050861">
    <property type="entry name" value="Dihydroxyacetone_Kinase"/>
</dbReference>
<feature type="domain" description="DhaL" evidence="5">
    <location>
        <begin position="359"/>
        <end position="555"/>
    </location>
</feature>
<dbReference type="InterPro" id="IPR004006">
    <property type="entry name" value="DhaK_dom"/>
</dbReference>
<keyword evidence="4" id="KW-0067">ATP-binding</keyword>
<proteinExistence type="predicted"/>
<dbReference type="RefSeq" id="WP_198477564.1">
    <property type="nucleotide sequence ID" value="NZ_JADGMQ010000012.1"/>
</dbReference>
<dbReference type="Gene3D" id="3.40.50.10440">
    <property type="entry name" value="Dihydroxyacetone kinase, domain 1"/>
    <property type="match status" value="1"/>
</dbReference>
<dbReference type="GO" id="GO:0047324">
    <property type="term" value="F:phosphoenolpyruvate-glycerone phosphotransferase activity"/>
    <property type="evidence" value="ECO:0007669"/>
    <property type="project" value="UniProtKB-EC"/>
</dbReference>
<dbReference type="NCBIfam" id="NF011049">
    <property type="entry name" value="PRK14479.1"/>
    <property type="match status" value="1"/>
</dbReference>
<reference evidence="7 8" key="1">
    <citation type="submission" date="2020-10" db="EMBL/GenBank/DDBJ databases">
        <title>Aquamicrobium zhengzhouensis sp. nov., a exopolysaccharide producing bacterium isolated from farmland soil.</title>
        <authorList>
            <person name="Wang X."/>
        </authorList>
    </citation>
    <scope>NUCLEOTIDE SEQUENCE [LARGE SCALE GENOMIC DNA]</scope>
    <source>
        <strain evidence="8">cd-1</strain>
    </source>
</reference>
<dbReference type="SMART" id="SM01120">
    <property type="entry name" value="Dak2"/>
    <property type="match status" value="1"/>
</dbReference>
<evidence type="ECO:0000313" key="7">
    <source>
        <dbReference type="EMBL" id="MBI1622027.1"/>
    </source>
</evidence>
<evidence type="ECO:0000256" key="4">
    <source>
        <dbReference type="ARBA" id="ARBA00022840"/>
    </source>
</evidence>
<protein>
    <submittedName>
        <fullName evidence="7">Dihydroxyacetone kinase subunit DhaK</fullName>
        <ecNumber evidence="7">2.7.1.121</ecNumber>
    </submittedName>
</protein>
<organism evidence="7 8">
    <name type="scientific">Aquamicrobium zhengzhouense</name>
    <dbReference type="NCBI Taxonomy" id="2781738"/>
    <lineage>
        <taxon>Bacteria</taxon>
        <taxon>Pseudomonadati</taxon>
        <taxon>Pseudomonadota</taxon>
        <taxon>Alphaproteobacteria</taxon>
        <taxon>Hyphomicrobiales</taxon>
        <taxon>Phyllobacteriaceae</taxon>
        <taxon>Aquamicrobium</taxon>
    </lineage>
</organism>
<evidence type="ECO:0000313" key="8">
    <source>
        <dbReference type="Proteomes" id="UP000601789"/>
    </source>
</evidence>
<dbReference type="Proteomes" id="UP000601789">
    <property type="component" value="Unassembled WGS sequence"/>
</dbReference>
<dbReference type="Gene3D" id="3.30.1180.20">
    <property type="entry name" value="Dihydroxyacetone kinase, domain 2"/>
    <property type="match status" value="1"/>
</dbReference>
<accession>A0ABS0SFH1</accession>
<dbReference type="SUPFAM" id="SSF82549">
    <property type="entry name" value="DAK1/DegV-like"/>
    <property type="match status" value="1"/>
</dbReference>
<evidence type="ECO:0000256" key="1">
    <source>
        <dbReference type="ARBA" id="ARBA00022679"/>
    </source>
</evidence>
<name>A0ABS0SFH1_9HYPH</name>
<dbReference type="InterPro" id="IPR004007">
    <property type="entry name" value="DhaL_dom"/>
</dbReference>